<keyword evidence="2" id="KW-0689">Ribosomal protein</keyword>
<evidence type="ECO:0000313" key="4">
    <source>
        <dbReference type="EMBL" id="KAJ7097951.1"/>
    </source>
</evidence>
<proteinExistence type="inferred from homology"/>
<dbReference type="GO" id="GO:0006412">
    <property type="term" value="P:translation"/>
    <property type="evidence" value="ECO:0007669"/>
    <property type="project" value="InterPro"/>
</dbReference>
<keyword evidence="5" id="KW-1185">Reference proteome</keyword>
<sequence>MLSFAQLFALSRASCRRSFSSPSIVSNAFPSVYSAITIPNQREPNGTNGTWNNKVGDHITGKLKSAEELWRDASRKNVPRLMARPPPDAYFGRSVKVSRGNFAEAAKTIDKILSLNRVRATIKATDRHEKKGPKRRRIKSEQWRKHFAHQVRKNVQLVHKIRRRGA</sequence>
<dbReference type="GO" id="GO:0003735">
    <property type="term" value="F:structural constituent of ribosome"/>
    <property type="evidence" value="ECO:0007669"/>
    <property type="project" value="InterPro"/>
</dbReference>
<protein>
    <submittedName>
        <fullName evidence="4">Uncharacterized protein</fullName>
    </submittedName>
</protein>
<dbReference type="InterPro" id="IPR001911">
    <property type="entry name" value="Ribosomal_bS21"/>
</dbReference>
<evidence type="ECO:0000256" key="3">
    <source>
        <dbReference type="ARBA" id="ARBA00023274"/>
    </source>
</evidence>
<evidence type="ECO:0000256" key="1">
    <source>
        <dbReference type="ARBA" id="ARBA00006640"/>
    </source>
</evidence>
<dbReference type="EMBL" id="JARJCN010000009">
    <property type="protein sequence ID" value="KAJ7097951.1"/>
    <property type="molecule type" value="Genomic_DNA"/>
</dbReference>
<accession>A0AAD6XRE3</accession>
<dbReference type="Proteomes" id="UP001222325">
    <property type="component" value="Unassembled WGS sequence"/>
</dbReference>
<reference evidence="4" key="1">
    <citation type="submission" date="2023-03" db="EMBL/GenBank/DDBJ databases">
        <title>Massive genome expansion in bonnet fungi (Mycena s.s.) driven by repeated elements and novel gene families across ecological guilds.</title>
        <authorList>
            <consortium name="Lawrence Berkeley National Laboratory"/>
            <person name="Harder C.B."/>
            <person name="Miyauchi S."/>
            <person name="Viragh M."/>
            <person name="Kuo A."/>
            <person name="Thoen E."/>
            <person name="Andreopoulos B."/>
            <person name="Lu D."/>
            <person name="Skrede I."/>
            <person name="Drula E."/>
            <person name="Henrissat B."/>
            <person name="Morin E."/>
            <person name="Kohler A."/>
            <person name="Barry K."/>
            <person name="LaButti K."/>
            <person name="Morin E."/>
            <person name="Salamov A."/>
            <person name="Lipzen A."/>
            <person name="Mereny Z."/>
            <person name="Hegedus B."/>
            <person name="Baldrian P."/>
            <person name="Stursova M."/>
            <person name="Weitz H."/>
            <person name="Taylor A."/>
            <person name="Grigoriev I.V."/>
            <person name="Nagy L.G."/>
            <person name="Martin F."/>
            <person name="Kauserud H."/>
        </authorList>
    </citation>
    <scope>NUCLEOTIDE SEQUENCE</scope>
    <source>
        <strain evidence="4">CBHHK173m</strain>
    </source>
</reference>
<name>A0AAD6XRE3_9AGAR</name>
<dbReference type="GO" id="GO:1990904">
    <property type="term" value="C:ribonucleoprotein complex"/>
    <property type="evidence" value="ECO:0007669"/>
    <property type="project" value="UniProtKB-KW"/>
</dbReference>
<evidence type="ECO:0000313" key="5">
    <source>
        <dbReference type="Proteomes" id="UP001222325"/>
    </source>
</evidence>
<dbReference type="GO" id="GO:0005840">
    <property type="term" value="C:ribosome"/>
    <property type="evidence" value="ECO:0007669"/>
    <property type="project" value="UniProtKB-KW"/>
</dbReference>
<gene>
    <name evidence="4" type="ORF">B0H15DRAFT_772705</name>
</gene>
<organism evidence="4 5">
    <name type="scientific">Mycena belliarum</name>
    <dbReference type="NCBI Taxonomy" id="1033014"/>
    <lineage>
        <taxon>Eukaryota</taxon>
        <taxon>Fungi</taxon>
        <taxon>Dikarya</taxon>
        <taxon>Basidiomycota</taxon>
        <taxon>Agaricomycotina</taxon>
        <taxon>Agaricomycetes</taxon>
        <taxon>Agaricomycetidae</taxon>
        <taxon>Agaricales</taxon>
        <taxon>Marasmiineae</taxon>
        <taxon>Mycenaceae</taxon>
        <taxon>Mycena</taxon>
    </lineage>
</organism>
<evidence type="ECO:0000256" key="2">
    <source>
        <dbReference type="ARBA" id="ARBA00022980"/>
    </source>
</evidence>
<keyword evidence="3" id="KW-0687">Ribonucleoprotein</keyword>
<dbReference type="Pfam" id="PF01165">
    <property type="entry name" value="Ribosomal_S21"/>
    <property type="match status" value="1"/>
</dbReference>
<comment type="caution">
    <text evidence="4">The sequence shown here is derived from an EMBL/GenBank/DDBJ whole genome shotgun (WGS) entry which is preliminary data.</text>
</comment>
<dbReference type="AlphaFoldDB" id="A0AAD6XRE3"/>
<comment type="similarity">
    <text evidence="1">Belongs to the bacterial ribosomal protein bS21 family.</text>
</comment>